<feature type="compositionally biased region" description="Polar residues" evidence="1">
    <location>
        <begin position="16"/>
        <end position="25"/>
    </location>
</feature>
<reference evidence="2" key="1">
    <citation type="submission" date="2023-11" db="EMBL/GenBank/DDBJ databases">
        <title>Genome assemblies of two species of porcelain crab, Petrolisthes cinctipes and Petrolisthes manimaculis (Anomura: Porcellanidae).</title>
        <authorList>
            <person name="Angst P."/>
        </authorList>
    </citation>
    <scope>NUCLEOTIDE SEQUENCE</scope>
    <source>
        <strain evidence="2">PB745_02</strain>
        <tissue evidence="2">Gill</tissue>
    </source>
</reference>
<keyword evidence="3" id="KW-1185">Reference proteome</keyword>
<evidence type="ECO:0000256" key="1">
    <source>
        <dbReference type="SAM" id="MobiDB-lite"/>
    </source>
</evidence>
<feature type="region of interest" description="Disordered" evidence="1">
    <location>
        <begin position="1"/>
        <end position="57"/>
    </location>
</feature>
<accession>A0AAE1P7H4</accession>
<protein>
    <submittedName>
        <fullName evidence="2">Uncharacterized protein</fullName>
    </submittedName>
</protein>
<evidence type="ECO:0000313" key="3">
    <source>
        <dbReference type="Proteomes" id="UP001292094"/>
    </source>
</evidence>
<dbReference type="AlphaFoldDB" id="A0AAE1P7H4"/>
<dbReference type="Proteomes" id="UP001292094">
    <property type="component" value="Unassembled WGS sequence"/>
</dbReference>
<sequence>MRHDGHTHNRPPALNDTVSRSTQPHTLHPRHNSQPHTHFPPQRQPDHGTTLHSTPSYSHYPCTCLTD</sequence>
<proteinExistence type="predicted"/>
<organism evidence="2 3">
    <name type="scientific">Petrolisthes manimaculis</name>
    <dbReference type="NCBI Taxonomy" id="1843537"/>
    <lineage>
        <taxon>Eukaryota</taxon>
        <taxon>Metazoa</taxon>
        <taxon>Ecdysozoa</taxon>
        <taxon>Arthropoda</taxon>
        <taxon>Crustacea</taxon>
        <taxon>Multicrustacea</taxon>
        <taxon>Malacostraca</taxon>
        <taxon>Eumalacostraca</taxon>
        <taxon>Eucarida</taxon>
        <taxon>Decapoda</taxon>
        <taxon>Pleocyemata</taxon>
        <taxon>Anomura</taxon>
        <taxon>Galatheoidea</taxon>
        <taxon>Porcellanidae</taxon>
        <taxon>Petrolisthes</taxon>
    </lineage>
</organism>
<gene>
    <name evidence="2" type="ORF">Pmani_025045</name>
</gene>
<evidence type="ECO:0000313" key="2">
    <source>
        <dbReference type="EMBL" id="KAK4302903.1"/>
    </source>
</evidence>
<dbReference type="EMBL" id="JAWZYT010002648">
    <property type="protein sequence ID" value="KAK4302903.1"/>
    <property type="molecule type" value="Genomic_DNA"/>
</dbReference>
<comment type="caution">
    <text evidence="2">The sequence shown here is derived from an EMBL/GenBank/DDBJ whole genome shotgun (WGS) entry which is preliminary data.</text>
</comment>
<name>A0AAE1P7H4_9EUCA</name>